<evidence type="ECO:0000313" key="3">
    <source>
        <dbReference type="Proteomes" id="UP000199537"/>
    </source>
</evidence>
<feature type="transmembrane region" description="Helical" evidence="1">
    <location>
        <begin position="53"/>
        <end position="73"/>
    </location>
</feature>
<sequence length="149" mass="16310">MLRTTPGEWIALAACFLWIGMVIAISFMEAWLKFRAPGVTKAIGLSIGKRVFTALNRMEWVCAVILTAGVLLLPDHLHLITAVCFAAALCILLIQTIFWLPVLKIQADALIEGKNYSGKSVHINYVVGEIIKIIALFTAAILLGVQNFS</sequence>
<dbReference type="EMBL" id="FPCJ01000001">
    <property type="protein sequence ID" value="SFV31277.1"/>
    <property type="molecule type" value="Genomic_DNA"/>
</dbReference>
<dbReference type="OrthoDB" id="1098954at2"/>
<evidence type="ECO:0008006" key="4">
    <source>
        <dbReference type="Google" id="ProtNLM"/>
    </source>
</evidence>
<accession>A0A1I7N9E2</accession>
<proteinExistence type="predicted"/>
<reference evidence="3" key="1">
    <citation type="submission" date="2016-10" db="EMBL/GenBank/DDBJ databases">
        <authorList>
            <person name="Varghese N."/>
            <person name="Submissions S."/>
        </authorList>
    </citation>
    <scope>NUCLEOTIDE SEQUENCE [LARGE SCALE GENOMIC DNA]</scope>
    <source>
        <strain evidence="3">DSM 14807</strain>
    </source>
</reference>
<keyword evidence="1" id="KW-0812">Transmembrane</keyword>
<keyword evidence="1" id="KW-0472">Membrane</keyword>
<evidence type="ECO:0000313" key="2">
    <source>
        <dbReference type="EMBL" id="SFV31277.1"/>
    </source>
</evidence>
<keyword evidence="1" id="KW-1133">Transmembrane helix</keyword>
<organism evidence="2 3">
    <name type="scientific">Thermoflavifilum thermophilum</name>
    <dbReference type="NCBI Taxonomy" id="1393122"/>
    <lineage>
        <taxon>Bacteria</taxon>
        <taxon>Pseudomonadati</taxon>
        <taxon>Bacteroidota</taxon>
        <taxon>Chitinophagia</taxon>
        <taxon>Chitinophagales</taxon>
        <taxon>Chitinophagaceae</taxon>
        <taxon>Thermoflavifilum</taxon>
    </lineage>
</organism>
<evidence type="ECO:0000256" key="1">
    <source>
        <dbReference type="SAM" id="Phobius"/>
    </source>
</evidence>
<keyword evidence="3" id="KW-1185">Reference proteome</keyword>
<feature type="transmembrane region" description="Helical" evidence="1">
    <location>
        <begin position="6"/>
        <end position="32"/>
    </location>
</feature>
<feature type="transmembrane region" description="Helical" evidence="1">
    <location>
        <begin position="79"/>
        <end position="102"/>
    </location>
</feature>
<protein>
    <recommendedName>
        <fullName evidence="4">DUF4149 domain-containing protein</fullName>
    </recommendedName>
</protein>
<name>A0A1I7N9E2_9BACT</name>
<dbReference type="AlphaFoldDB" id="A0A1I7N9E2"/>
<feature type="transmembrane region" description="Helical" evidence="1">
    <location>
        <begin position="123"/>
        <end position="145"/>
    </location>
</feature>
<dbReference type="STRING" id="1393122.SAMN05660895_1029"/>
<dbReference type="Proteomes" id="UP000199537">
    <property type="component" value="Unassembled WGS sequence"/>
</dbReference>
<dbReference type="RefSeq" id="WP_092458611.1">
    <property type="nucleotide sequence ID" value="NZ_FPCJ01000001.1"/>
</dbReference>
<gene>
    <name evidence="2" type="ORF">SAMN05660895_1029</name>
</gene>